<accession>A0A1H1PHI8</accession>
<dbReference type="Proteomes" id="UP000199103">
    <property type="component" value="Chromosome I"/>
</dbReference>
<keyword evidence="8" id="KW-0520">NAD</keyword>
<dbReference type="Pfam" id="PF02219">
    <property type="entry name" value="MTHFR"/>
    <property type="match status" value="1"/>
</dbReference>
<comment type="similarity">
    <text evidence="3 12">Belongs to the methylenetetrahydrofolate reductase family.</text>
</comment>
<dbReference type="UniPathway" id="UPA00193"/>
<dbReference type="CDD" id="cd00537">
    <property type="entry name" value="MTHFR"/>
    <property type="match status" value="1"/>
</dbReference>
<dbReference type="AlphaFoldDB" id="A0A1H1PHI8"/>
<dbReference type="GO" id="GO:0005829">
    <property type="term" value="C:cytosol"/>
    <property type="evidence" value="ECO:0007669"/>
    <property type="project" value="InterPro"/>
</dbReference>
<keyword evidence="4" id="KW-0028">Amino-acid biosynthesis</keyword>
<keyword evidence="9" id="KW-0486">Methionine biosynthesis</keyword>
<evidence type="ECO:0000256" key="13">
    <source>
        <dbReference type="SAM" id="MobiDB-lite"/>
    </source>
</evidence>
<evidence type="ECO:0000256" key="3">
    <source>
        <dbReference type="ARBA" id="ARBA00006743"/>
    </source>
</evidence>
<comment type="pathway">
    <text evidence="10">Amino-acid biosynthesis; L-methionine biosynthesis via de novo pathway.</text>
</comment>
<dbReference type="STRING" id="630515.SAMN04489812_0900"/>
<dbReference type="OrthoDB" id="9812555at2"/>
<sequence length="316" mass="34239">MAVNTTPSTPPTAAGEATPLRTPTIAELLAQRTRPLFSFELYPPRNEEEERRAWFTVRRLEQLQPDFVSVTYGASGSTRDRTIKITEQIAETTTLRTMAHLTAASQSRTELRRVIGSYAAAGIRHVLAVRGDMPGGPTVPWERHPEGLANATELVATVKELGDFCIGVGAFPDVHPQAADADLDARILKAKADAGADFAITQLFFTPARYFEMVDRVRSLGCDIPIIPGIQPVTRISQIQRFAELSGAALPAPVVARLEAVGDDPKAVRKVGVEIAAEIAEEVLAGGAPGAHLYTMNRSLATREVYARLRSEFGRA</sequence>
<dbReference type="EC" id="1.5.1.54" evidence="12"/>
<protein>
    <recommendedName>
        <fullName evidence="12">Methylenetetrahydrofolate reductase</fullName>
        <ecNumber evidence="12">1.5.1.54</ecNumber>
    </recommendedName>
</protein>
<evidence type="ECO:0000256" key="6">
    <source>
        <dbReference type="ARBA" id="ARBA00022827"/>
    </source>
</evidence>
<dbReference type="RefSeq" id="WP_091520527.1">
    <property type="nucleotide sequence ID" value="NZ_LT629772.1"/>
</dbReference>
<dbReference type="InterPro" id="IPR029041">
    <property type="entry name" value="FAD-linked_oxidoreductase-like"/>
</dbReference>
<comment type="catalytic activity">
    <reaction evidence="11">
        <text>(6S)-5-methyl-5,6,7,8-tetrahydrofolate + NAD(+) = (6R)-5,10-methylene-5,6,7,8-tetrahydrofolate + NADH + H(+)</text>
        <dbReference type="Rhea" id="RHEA:19821"/>
        <dbReference type="ChEBI" id="CHEBI:15378"/>
        <dbReference type="ChEBI" id="CHEBI:15636"/>
        <dbReference type="ChEBI" id="CHEBI:18608"/>
        <dbReference type="ChEBI" id="CHEBI:57540"/>
        <dbReference type="ChEBI" id="CHEBI:57945"/>
        <dbReference type="EC" id="1.5.1.54"/>
    </reaction>
    <physiologicalReaction direction="right-to-left" evidence="11">
        <dbReference type="Rhea" id="RHEA:19823"/>
    </physiologicalReaction>
</comment>
<dbReference type="SUPFAM" id="SSF51730">
    <property type="entry name" value="FAD-linked oxidoreductase"/>
    <property type="match status" value="1"/>
</dbReference>
<dbReference type="EMBL" id="LT629772">
    <property type="protein sequence ID" value="SDS10583.1"/>
    <property type="molecule type" value="Genomic_DNA"/>
</dbReference>
<dbReference type="NCBIfam" id="TIGR00676">
    <property type="entry name" value="fadh2"/>
    <property type="match status" value="1"/>
</dbReference>
<dbReference type="PANTHER" id="PTHR45754:SF3">
    <property type="entry name" value="METHYLENETETRAHYDROFOLATE REDUCTASE (NADPH)"/>
    <property type="match status" value="1"/>
</dbReference>
<evidence type="ECO:0000256" key="7">
    <source>
        <dbReference type="ARBA" id="ARBA00023002"/>
    </source>
</evidence>
<evidence type="ECO:0000256" key="1">
    <source>
        <dbReference type="ARBA" id="ARBA00001974"/>
    </source>
</evidence>
<reference evidence="14 15" key="1">
    <citation type="submission" date="2016-10" db="EMBL/GenBank/DDBJ databases">
        <authorList>
            <person name="de Groot N.N."/>
        </authorList>
    </citation>
    <scope>NUCLEOTIDE SEQUENCE [LARGE SCALE GENOMIC DNA]</scope>
    <source>
        <strain evidence="14 15">DSM 21800</strain>
    </source>
</reference>
<organism evidence="14 15">
    <name type="scientific">Microlunatus soli</name>
    <dbReference type="NCBI Taxonomy" id="630515"/>
    <lineage>
        <taxon>Bacteria</taxon>
        <taxon>Bacillati</taxon>
        <taxon>Actinomycetota</taxon>
        <taxon>Actinomycetes</taxon>
        <taxon>Propionibacteriales</taxon>
        <taxon>Propionibacteriaceae</taxon>
        <taxon>Microlunatus</taxon>
    </lineage>
</organism>
<evidence type="ECO:0000256" key="2">
    <source>
        <dbReference type="ARBA" id="ARBA00004777"/>
    </source>
</evidence>
<comment type="cofactor">
    <cofactor evidence="1 12">
        <name>FAD</name>
        <dbReference type="ChEBI" id="CHEBI:57692"/>
    </cofactor>
</comment>
<evidence type="ECO:0000256" key="9">
    <source>
        <dbReference type="ARBA" id="ARBA00023167"/>
    </source>
</evidence>
<dbReference type="GO" id="GO:0009086">
    <property type="term" value="P:methionine biosynthetic process"/>
    <property type="evidence" value="ECO:0007669"/>
    <property type="project" value="UniProtKB-KW"/>
</dbReference>
<evidence type="ECO:0000256" key="12">
    <source>
        <dbReference type="RuleBase" id="RU003862"/>
    </source>
</evidence>
<comment type="pathway">
    <text evidence="2 12">One-carbon metabolism; tetrahydrofolate interconversion.</text>
</comment>
<dbReference type="Gene3D" id="3.20.20.220">
    <property type="match status" value="1"/>
</dbReference>
<feature type="region of interest" description="Disordered" evidence="13">
    <location>
        <begin position="1"/>
        <end position="20"/>
    </location>
</feature>
<keyword evidence="6 12" id="KW-0274">FAD</keyword>
<dbReference type="InterPro" id="IPR003171">
    <property type="entry name" value="Mehydrof_redctse-like"/>
</dbReference>
<proteinExistence type="inferred from homology"/>
<name>A0A1H1PHI8_9ACTN</name>
<dbReference type="GO" id="GO:0106312">
    <property type="term" value="F:methylenetetrahydrofolate reductase (NADH) activity"/>
    <property type="evidence" value="ECO:0007669"/>
    <property type="project" value="UniProtKB-EC"/>
</dbReference>
<dbReference type="GO" id="GO:0071949">
    <property type="term" value="F:FAD binding"/>
    <property type="evidence" value="ECO:0007669"/>
    <property type="project" value="TreeGrafter"/>
</dbReference>
<dbReference type="GO" id="GO:0035999">
    <property type="term" value="P:tetrahydrofolate interconversion"/>
    <property type="evidence" value="ECO:0007669"/>
    <property type="project" value="UniProtKB-UniPathway"/>
</dbReference>
<evidence type="ECO:0000256" key="11">
    <source>
        <dbReference type="ARBA" id="ARBA00048628"/>
    </source>
</evidence>
<evidence type="ECO:0000313" key="15">
    <source>
        <dbReference type="Proteomes" id="UP000199103"/>
    </source>
</evidence>
<keyword evidence="15" id="KW-1185">Reference proteome</keyword>
<evidence type="ECO:0000256" key="5">
    <source>
        <dbReference type="ARBA" id="ARBA00022630"/>
    </source>
</evidence>
<gene>
    <name evidence="14" type="ORF">SAMN04489812_0900</name>
</gene>
<keyword evidence="5 12" id="KW-0285">Flavoprotein</keyword>
<dbReference type="PANTHER" id="PTHR45754">
    <property type="entry name" value="METHYLENETETRAHYDROFOLATE REDUCTASE"/>
    <property type="match status" value="1"/>
</dbReference>
<evidence type="ECO:0000313" key="14">
    <source>
        <dbReference type="EMBL" id="SDS10583.1"/>
    </source>
</evidence>
<keyword evidence="7 12" id="KW-0560">Oxidoreductase</keyword>
<evidence type="ECO:0000256" key="4">
    <source>
        <dbReference type="ARBA" id="ARBA00022605"/>
    </source>
</evidence>
<evidence type="ECO:0000256" key="8">
    <source>
        <dbReference type="ARBA" id="ARBA00023027"/>
    </source>
</evidence>
<evidence type="ECO:0000256" key="10">
    <source>
        <dbReference type="ARBA" id="ARBA00034478"/>
    </source>
</evidence>
<dbReference type="InterPro" id="IPR004620">
    <property type="entry name" value="MTHF_reductase_bac"/>
</dbReference>